<evidence type="ECO:0000256" key="1">
    <source>
        <dbReference type="ARBA" id="ARBA00023125"/>
    </source>
</evidence>
<accession>A0A1C6V895</accession>
<dbReference type="Gene3D" id="4.10.320.10">
    <property type="entry name" value="E3-binding domain"/>
    <property type="match status" value="1"/>
</dbReference>
<evidence type="ECO:0000259" key="4">
    <source>
        <dbReference type="Pfam" id="PF23359"/>
    </source>
</evidence>
<proteinExistence type="predicted"/>
<keyword evidence="1" id="KW-0238">DNA-binding</keyword>
<dbReference type="Pfam" id="PF23359">
    <property type="entry name" value="Lsr2_DNA-bd"/>
    <property type="match status" value="1"/>
</dbReference>
<sequence length="203" mass="21559">MGIRATTGPANPPDSPEPTTVPVEVNVDHLLSFALRSENGRTRALAEKIRTLAADLAQRCHTEYMARRQRLDAEIAALEQKLADARGRLHDLNHGAAAPVTPASPTTLARPAGAKSEVDAAAVRAWAAENGYQVQPMGRIPNGVVNAWREATIDATPAALPDDHAHRHQPGHRIREVGAGTGEIWPSSSAGGKRGRPSTYATA</sequence>
<keyword evidence="2" id="KW-0175">Coiled coil</keyword>
<evidence type="ECO:0000256" key="2">
    <source>
        <dbReference type="SAM" id="Coils"/>
    </source>
</evidence>
<evidence type="ECO:0000313" key="5">
    <source>
        <dbReference type="EMBL" id="SCL62573.1"/>
    </source>
</evidence>
<feature type="region of interest" description="Disordered" evidence="3">
    <location>
        <begin position="160"/>
        <end position="203"/>
    </location>
</feature>
<organism evidence="5 6">
    <name type="scientific">Micromonospora eburnea</name>
    <dbReference type="NCBI Taxonomy" id="227316"/>
    <lineage>
        <taxon>Bacteria</taxon>
        <taxon>Bacillati</taxon>
        <taxon>Actinomycetota</taxon>
        <taxon>Actinomycetes</taxon>
        <taxon>Micromonosporales</taxon>
        <taxon>Micromonosporaceae</taxon>
        <taxon>Micromonospora</taxon>
    </lineage>
</organism>
<dbReference type="AlphaFoldDB" id="A0A1C6V895"/>
<evidence type="ECO:0000313" key="6">
    <source>
        <dbReference type="Proteomes" id="UP000199696"/>
    </source>
</evidence>
<feature type="region of interest" description="Disordered" evidence="3">
    <location>
        <begin position="1"/>
        <end position="20"/>
    </location>
</feature>
<protein>
    <submittedName>
        <fullName evidence="5">Lsr2 protein</fullName>
    </submittedName>
</protein>
<dbReference type="Proteomes" id="UP000199696">
    <property type="component" value="Unassembled WGS sequence"/>
</dbReference>
<keyword evidence="6" id="KW-1185">Reference proteome</keyword>
<gene>
    <name evidence="5" type="ORF">GA0070604_4773</name>
</gene>
<dbReference type="InterPro" id="IPR036625">
    <property type="entry name" value="E3-bd_dom_sf"/>
</dbReference>
<evidence type="ECO:0000256" key="3">
    <source>
        <dbReference type="SAM" id="MobiDB-lite"/>
    </source>
</evidence>
<dbReference type="GO" id="GO:0003677">
    <property type="term" value="F:DNA binding"/>
    <property type="evidence" value="ECO:0007669"/>
    <property type="project" value="UniProtKB-KW"/>
</dbReference>
<reference evidence="6" key="1">
    <citation type="submission" date="2016-06" db="EMBL/GenBank/DDBJ databases">
        <authorList>
            <person name="Varghese N."/>
            <person name="Submissions Spin"/>
        </authorList>
    </citation>
    <scope>NUCLEOTIDE SEQUENCE [LARGE SCALE GENOMIC DNA]</scope>
    <source>
        <strain evidence="6">DSM 44814</strain>
    </source>
</reference>
<dbReference type="InterPro" id="IPR055370">
    <property type="entry name" value="Lsr2_DNA-bd"/>
</dbReference>
<dbReference type="GO" id="GO:0016746">
    <property type="term" value="F:acyltransferase activity"/>
    <property type="evidence" value="ECO:0007669"/>
    <property type="project" value="InterPro"/>
</dbReference>
<feature type="domain" description="Lsr2 DNA-binding" evidence="4">
    <location>
        <begin position="118"/>
        <end position="151"/>
    </location>
</feature>
<name>A0A1C6V895_9ACTN</name>
<feature type="coiled-coil region" evidence="2">
    <location>
        <begin position="61"/>
        <end position="95"/>
    </location>
</feature>
<dbReference type="EMBL" id="FMHY01000002">
    <property type="protein sequence ID" value="SCL62573.1"/>
    <property type="molecule type" value="Genomic_DNA"/>
</dbReference>